<dbReference type="AlphaFoldDB" id="A0A0P9AB56"/>
<dbReference type="CDD" id="cd12797">
    <property type="entry name" value="M23_peptidase"/>
    <property type="match status" value="1"/>
</dbReference>
<dbReference type="InterPro" id="IPR050570">
    <property type="entry name" value="Cell_wall_metabolism_enzyme"/>
</dbReference>
<evidence type="ECO:0000259" key="1">
    <source>
        <dbReference type="PROSITE" id="PS51782"/>
    </source>
</evidence>
<dbReference type="InterPro" id="IPR011055">
    <property type="entry name" value="Dup_hybrid_motif"/>
</dbReference>
<dbReference type="Gene3D" id="3.10.350.10">
    <property type="entry name" value="LysM domain"/>
    <property type="match status" value="1"/>
</dbReference>
<dbReference type="STRING" id="36849.OXPF_40760"/>
<dbReference type="Pfam" id="PF01551">
    <property type="entry name" value="Peptidase_M23"/>
    <property type="match status" value="1"/>
</dbReference>
<dbReference type="EMBL" id="LKET01000068">
    <property type="protein sequence ID" value="KPU42291.1"/>
    <property type="molecule type" value="Genomic_DNA"/>
</dbReference>
<dbReference type="Gene3D" id="2.70.70.10">
    <property type="entry name" value="Glucose Permease (Domain IIA)"/>
    <property type="match status" value="1"/>
</dbReference>
<dbReference type="GO" id="GO:0004222">
    <property type="term" value="F:metalloendopeptidase activity"/>
    <property type="evidence" value="ECO:0007669"/>
    <property type="project" value="TreeGrafter"/>
</dbReference>
<evidence type="ECO:0000313" key="2">
    <source>
        <dbReference type="EMBL" id="KPU42291.1"/>
    </source>
</evidence>
<dbReference type="InterPro" id="IPR016047">
    <property type="entry name" value="M23ase_b-sheet_dom"/>
</dbReference>
<proteinExistence type="predicted"/>
<dbReference type="InterPro" id="IPR018392">
    <property type="entry name" value="LysM"/>
</dbReference>
<accession>A0A0P9AB56</accession>
<gene>
    <name evidence="2" type="primary">nlpD_4</name>
    <name evidence="2" type="ORF">OXPF_40760</name>
</gene>
<keyword evidence="2" id="KW-0378">Hydrolase</keyword>
<feature type="domain" description="LysM" evidence="1">
    <location>
        <begin position="112"/>
        <end position="156"/>
    </location>
</feature>
<dbReference type="Proteomes" id="UP000050326">
    <property type="component" value="Unassembled WGS sequence"/>
</dbReference>
<dbReference type="PANTHER" id="PTHR21666">
    <property type="entry name" value="PEPTIDASE-RELATED"/>
    <property type="match status" value="1"/>
</dbReference>
<dbReference type="Pfam" id="PF01476">
    <property type="entry name" value="LysM"/>
    <property type="match status" value="1"/>
</dbReference>
<dbReference type="PANTHER" id="PTHR21666:SF270">
    <property type="entry name" value="MUREIN HYDROLASE ACTIVATOR ENVC"/>
    <property type="match status" value="1"/>
</dbReference>
<dbReference type="OrthoDB" id="9809488at2"/>
<reference evidence="2 3" key="1">
    <citation type="submission" date="2015-09" db="EMBL/GenBank/DDBJ databases">
        <title>Genome sequence of Oxobacter pfennigii DSM 3222.</title>
        <authorList>
            <person name="Poehlein A."/>
            <person name="Bengelsdorf F.R."/>
            <person name="Schiel-Bengelsdorf B."/>
            <person name="Duerre P."/>
            <person name="Daniel R."/>
        </authorList>
    </citation>
    <scope>NUCLEOTIDE SEQUENCE [LARGE SCALE GENOMIC DNA]</scope>
    <source>
        <strain evidence="2 3">DSM 3222</strain>
    </source>
</reference>
<dbReference type="SMART" id="SM00257">
    <property type="entry name" value="LysM"/>
    <property type="match status" value="1"/>
</dbReference>
<dbReference type="InterPro" id="IPR036779">
    <property type="entry name" value="LysM_dom_sf"/>
</dbReference>
<name>A0A0P9AB56_9CLOT</name>
<evidence type="ECO:0000313" key="3">
    <source>
        <dbReference type="Proteomes" id="UP000050326"/>
    </source>
</evidence>
<dbReference type="RefSeq" id="WP_054877020.1">
    <property type="nucleotide sequence ID" value="NZ_LKET01000068.1"/>
</dbReference>
<dbReference type="PROSITE" id="PS51782">
    <property type="entry name" value="LYSM"/>
    <property type="match status" value="1"/>
</dbReference>
<dbReference type="CDD" id="cd00118">
    <property type="entry name" value="LysM"/>
    <property type="match status" value="1"/>
</dbReference>
<sequence length="332" mass="36053">MNRLKGLFTNRLKYLAAWLILFTVFISGVSIAITVPGSGVDQKSFNSGTYKSSNAVYIDRTLKNDTGLNASGASLTSDDNSYEELFDEPQVINLAYYKKDGANAKVPSPKEKVIKIKSGDTLWGLASTYDVDLDELIKLNDIKKPNSLKIGQEIKLPVKEEQLLNETVKDIEKISAKKPETKKVKAAVNKSKASAVTLASRSGAQAARTPNIAGGWPAAGVIYSRFGYRGSEFHKGVDIAAPSGTDIFAYNSGQVIFSAWDGGYGRLVIIDHGDGMKTYYGHCSKLLVGVGERVEQGQHIADMGRSGDATGNHLHFEVRINDKAVNPLNYLN</sequence>
<dbReference type="SUPFAM" id="SSF51261">
    <property type="entry name" value="Duplicated hybrid motif"/>
    <property type="match status" value="1"/>
</dbReference>
<keyword evidence="3" id="KW-1185">Reference proteome</keyword>
<comment type="caution">
    <text evidence="2">The sequence shown here is derived from an EMBL/GenBank/DDBJ whole genome shotgun (WGS) entry which is preliminary data.</text>
</comment>
<organism evidence="2 3">
    <name type="scientific">Oxobacter pfennigii</name>
    <dbReference type="NCBI Taxonomy" id="36849"/>
    <lineage>
        <taxon>Bacteria</taxon>
        <taxon>Bacillati</taxon>
        <taxon>Bacillota</taxon>
        <taxon>Clostridia</taxon>
        <taxon>Eubacteriales</taxon>
        <taxon>Clostridiaceae</taxon>
        <taxon>Oxobacter</taxon>
    </lineage>
</organism>
<protein>
    <submittedName>
        <fullName evidence="2">Murein hydrolase activator NlpD</fullName>
    </submittedName>
</protein>